<protein>
    <submittedName>
        <fullName evidence="6">Transcriptional regulator, TetR family</fullName>
    </submittedName>
</protein>
<sequence>MEMTRTLILDAAIQMIEHASVGELTVRAAAKQANISERTVFRYFPTREEFLDAIAEEMHLRLELPPLPATLTELRDAPRKLYGAFEAKQSLTRAALHSEIYERMRAAVQRGRGNAIARIIDDMAPARSELERKVATANIRYYLTATTWHYFRFYFDFSLEESIACAETAIRQTLETMEKPAAGD</sequence>
<evidence type="ECO:0000313" key="7">
    <source>
        <dbReference type="Proteomes" id="UP000198284"/>
    </source>
</evidence>
<feature type="domain" description="HTH tetR-type" evidence="5">
    <location>
        <begin position="2"/>
        <end position="62"/>
    </location>
</feature>
<dbReference type="GO" id="GO:0003700">
    <property type="term" value="F:DNA-binding transcription factor activity"/>
    <property type="evidence" value="ECO:0007669"/>
    <property type="project" value="TreeGrafter"/>
</dbReference>
<dbReference type="Gene3D" id="1.10.357.10">
    <property type="entry name" value="Tetracycline Repressor, domain 2"/>
    <property type="match status" value="1"/>
</dbReference>
<feature type="DNA-binding region" description="H-T-H motif" evidence="4">
    <location>
        <begin position="25"/>
        <end position="44"/>
    </location>
</feature>
<dbReference type="PROSITE" id="PS50977">
    <property type="entry name" value="HTH_TETR_2"/>
    <property type="match status" value="1"/>
</dbReference>
<evidence type="ECO:0000256" key="4">
    <source>
        <dbReference type="PROSITE-ProRule" id="PRU00335"/>
    </source>
</evidence>
<dbReference type="RefSeq" id="WP_176442274.1">
    <property type="nucleotide sequence ID" value="NZ_FZOT01000001.1"/>
</dbReference>
<dbReference type="PANTHER" id="PTHR30055">
    <property type="entry name" value="HTH-TYPE TRANSCRIPTIONAL REGULATOR RUTR"/>
    <property type="match status" value="1"/>
</dbReference>
<evidence type="ECO:0000256" key="2">
    <source>
        <dbReference type="ARBA" id="ARBA00023125"/>
    </source>
</evidence>
<reference evidence="6 7" key="1">
    <citation type="submission" date="2017-06" db="EMBL/GenBank/DDBJ databases">
        <authorList>
            <person name="Kim H.J."/>
            <person name="Triplett B.A."/>
        </authorList>
    </citation>
    <scope>NUCLEOTIDE SEQUENCE [LARGE SCALE GENOMIC DNA]</scope>
    <source>
        <strain evidence="6 7">U15</strain>
    </source>
</reference>
<name>A0A239BWE0_9BURK</name>
<dbReference type="EMBL" id="FZOT01000001">
    <property type="protein sequence ID" value="SNS11748.1"/>
    <property type="molecule type" value="Genomic_DNA"/>
</dbReference>
<gene>
    <name evidence="6" type="ORF">SAMN06265795_101100</name>
</gene>
<dbReference type="PANTHER" id="PTHR30055:SF234">
    <property type="entry name" value="HTH-TYPE TRANSCRIPTIONAL REGULATOR BETI"/>
    <property type="match status" value="1"/>
</dbReference>
<evidence type="ECO:0000256" key="3">
    <source>
        <dbReference type="ARBA" id="ARBA00023163"/>
    </source>
</evidence>
<keyword evidence="1" id="KW-0805">Transcription regulation</keyword>
<evidence type="ECO:0000256" key="1">
    <source>
        <dbReference type="ARBA" id="ARBA00023015"/>
    </source>
</evidence>
<keyword evidence="3" id="KW-0804">Transcription</keyword>
<dbReference type="InterPro" id="IPR009057">
    <property type="entry name" value="Homeodomain-like_sf"/>
</dbReference>
<dbReference type="SUPFAM" id="SSF46689">
    <property type="entry name" value="Homeodomain-like"/>
    <property type="match status" value="1"/>
</dbReference>
<accession>A0A239BWE0</accession>
<proteinExistence type="predicted"/>
<evidence type="ECO:0000313" key="6">
    <source>
        <dbReference type="EMBL" id="SNS11748.1"/>
    </source>
</evidence>
<dbReference type="Proteomes" id="UP000198284">
    <property type="component" value="Unassembled WGS sequence"/>
</dbReference>
<dbReference type="GO" id="GO:0000976">
    <property type="term" value="F:transcription cis-regulatory region binding"/>
    <property type="evidence" value="ECO:0007669"/>
    <property type="project" value="TreeGrafter"/>
</dbReference>
<keyword evidence="7" id="KW-1185">Reference proteome</keyword>
<organism evidence="6 7">
    <name type="scientific">Noviherbaspirillum humi</name>
    <dbReference type="NCBI Taxonomy" id="1688639"/>
    <lineage>
        <taxon>Bacteria</taxon>
        <taxon>Pseudomonadati</taxon>
        <taxon>Pseudomonadota</taxon>
        <taxon>Betaproteobacteria</taxon>
        <taxon>Burkholderiales</taxon>
        <taxon>Oxalobacteraceae</taxon>
        <taxon>Noviherbaspirillum</taxon>
    </lineage>
</organism>
<keyword evidence="2 4" id="KW-0238">DNA-binding</keyword>
<dbReference type="AlphaFoldDB" id="A0A239BWE0"/>
<evidence type="ECO:0000259" key="5">
    <source>
        <dbReference type="PROSITE" id="PS50977"/>
    </source>
</evidence>
<dbReference type="InterPro" id="IPR001647">
    <property type="entry name" value="HTH_TetR"/>
</dbReference>
<dbReference type="Pfam" id="PF00440">
    <property type="entry name" value="TetR_N"/>
    <property type="match status" value="1"/>
</dbReference>
<dbReference type="InterPro" id="IPR050109">
    <property type="entry name" value="HTH-type_TetR-like_transc_reg"/>
</dbReference>